<evidence type="ECO:0000259" key="2">
    <source>
        <dbReference type="Pfam" id="PF17919"/>
    </source>
</evidence>
<accession>A0A6L2KZQ3</accession>
<reference evidence="3" key="1">
    <citation type="journal article" date="2019" name="Sci. Rep.">
        <title>Draft genome of Tanacetum cinerariifolium, the natural source of mosquito coil.</title>
        <authorList>
            <person name="Yamashiro T."/>
            <person name="Shiraishi A."/>
            <person name="Satake H."/>
            <person name="Nakayama K."/>
        </authorList>
    </citation>
    <scope>NUCLEOTIDE SEQUENCE</scope>
</reference>
<dbReference type="GO" id="GO:0003676">
    <property type="term" value="F:nucleic acid binding"/>
    <property type="evidence" value="ECO:0007669"/>
    <property type="project" value="InterPro"/>
</dbReference>
<dbReference type="SUPFAM" id="SSF56672">
    <property type="entry name" value="DNA/RNA polymerases"/>
    <property type="match status" value="1"/>
</dbReference>
<protein>
    <recommendedName>
        <fullName evidence="2">Reverse transcriptase/retrotransposon-derived protein RNase H-like domain-containing protein</fullName>
    </recommendedName>
</protein>
<dbReference type="AlphaFoldDB" id="A0A6L2KZQ3"/>
<gene>
    <name evidence="3" type="ORF">Tci_025443</name>
</gene>
<dbReference type="InterPro" id="IPR043128">
    <property type="entry name" value="Rev_trsase/Diguanyl_cyclase"/>
</dbReference>
<evidence type="ECO:0000313" key="3">
    <source>
        <dbReference type="EMBL" id="GEU53465.1"/>
    </source>
</evidence>
<dbReference type="Gene3D" id="3.10.10.10">
    <property type="entry name" value="HIV Type 1 Reverse Transcriptase, subunit A, domain 1"/>
    <property type="match status" value="1"/>
</dbReference>
<evidence type="ECO:0000256" key="1">
    <source>
        <dbReference type="SAM" id="MobiDB-lite"/>
    </source>
</evidence>
<dbReference type="InterPro" id="IPR043502">
    <property type="entry name" value="DNA/RNA_pol_sf"/>
</dbReference>
<dbReference type="PANTHER" id="PTHR48475:SF2">
    <property type="entry name" value="RIBONUCLEASE H"/>
    <property type="match status" value="1"/>
</dbReference>
<feature type="region of interest" description="Disordered" evidence="1">
    <location>
        <begin position="1"/>
        <end position="30"/>
    </location>
</feature>
<name>A0A6L2KZQ3_TANCI</name>
<dbReference type="Gene3D" id="3.30.70.270">
    <property type="match status" value="2"/>
</dbReference>
<dbReference type="EMBL" id="BKCJ010003177">
    <property type="protein sequence ID" value="GEU53465.1"/>
    <property type="molecule type" value="Genomic_DNA"/>
</dbReference>
<comment type="caution">
    <text evidence="3">The sequence shown here is derived from an EMBL/GenBank/DDBJ whole genome shotgun (WGS) entry which is preliminary data.</text>
</comment>
<dbReference type="InterPro" id="IPR036397">
    <property type="entry name" value="RNaseH_sf"/>
</dbReference>
<proteinExistence type="predicted"/>
<dbReference type="SUPFAM" id="SSF53098">
    <property type="entry name" value="Ribonuclease H-like"/>
    <property type="match status" value="1"/>
</dbReference>
<dbReference type="CDD" id="cd01647">
    <property type="entry name" value="RT_LTR"/>
    <property type="match status" value="1"/>
</dbReference>
<dbReference type="InterPro" id="IPR012337">
    <property type="entry name" value="RNaseH-like_sf"/>
</dbReference>
<dbReference type="Pfam" id="PF17919">
    <property type="entry name" value="RT_RNaseH_2"/>
    <property type="match status" value="1"/>
</dbReference>
<dbReference type="PANTHER" id="PTHR48475">
    <property type="entry name" value="RIBONUCLEASE H"/>
    <property type="match status" value="1"/>
</dbReference>
<feature type="domain" description="Reverse transcriptase/retrotransposon-derived protein RNase H-like" evidence="2">
    <location>
        <begin position="244"/>
        <end position="340"/>
    </location>
</feature>
<organism evidence="3">
    <name type="scientific">Tanacetum cinerariifolium</name>
    <name type="common">Dalmatian daisy</name>
    <name type="synonym">Chrysanthemum cinerariifolium</name>
    <dbReference type="NCBI Taxonomy" id="118510"/>
    <lineage>
        <taxon>Eukaryota</taxon>
        <taxon>Viridiplantae</taxon>
        <taxon>Streptophyta</taxon>
        <taxon>Embryophyta</taxon>
        <taxon>Tracheophyta</taxon>
        <taxon>Spermatophyta</taxon>
        <taxon>Magnoliopsida</taxon>
        <taxon>eudicotyledons</taxon>
        <taxon>Gunneridae</taxon>
        <taxon>Pentapetalae</taxon>
        <taxon>asterids</taxon>
        <taxon>campanulids</taxon>
        <taxon>Asterales</taxon>
        <taxon>Asteraceae</taxon>
        <taxon>Asteroideae</taxon>
        <taxon>Anthemideae</taxon>
        <taxon>Anthemidinae</taxon>
        <taxon>Tanacetum</taxon>
    </lineage>
</organism>
<dbReference type="Gene3D" id="3.30.420.10">
    <property type="entry name" value="Ribonuclease H-like superfamily/Ribonuclease H"/>
    <property type="match status" value="1"/>
</dbReference>
<dbReference type="InterPro" id="IPR041577">
    <property type="entry name" value="RT_RNaseH_2"/>
</dbReference>
<sequence>MHDGLRTESTSFRHHSSCRGKEQSSNSSEYPKQTIAIGSILTKERRKALCGLLRRNLDIFAWKSEEMTGVPRHLAEHRMNVREGCPPARQKKKPSTREKQGITRGSRKTCRHCWRMCVDFKDLNKACVIDGYPLLEIDWKVKSLYGYPFKCFLDAYKGYHQMKMVKDDEEKTTLITSQRSELGGVRRLSGNQSHTEQEIIKDIEEIFKTLREINMKINPKKCTFGIEEGMFMGYKVNAKGIKTTEVEAAFKKMKKLIVELRTLTILIEYKELIVYLAVAREAVSAVLMTEREAKQMPIYFVSRTLQGPEINYTPMEKLVLTLVHANKRLKRYFQAHPIIVIMDQPIKQVLSKPKITGSPPIEVKEGFLDPWTLFTDGSSCIDGFGVGLILTSHEGTKFTYTLKFEFDATKNEAEYEALIAGKVKMLANSFKKFSIKQVPRSENKKADALSKIAPPALPTRQSKFWWKNTPCKKEEGKGGHYKQYVLREIHEGSYNMHVGPRSVVAKAIRTRPFPKGPGKVKFLIVKMDYFTKWIEAKPVATITGNQIKKFAWDNIVCRFLALEWHLEEIHVTWAHFDKKQTRLRTYTKIHQEVLFLEREDGVIDIKRRCRDLSGDGVWILEMAVTPLKIATQQSTTL</sequence>
<feature type="region of interest" description="Disordered" evidence="1">
    <location>
        <begin position="83"/>
        <end position="103"/>
    </location>
</feature>